<accession>A0A2V0P1P9</accession>
<dbReference type="AlphaFoldDB" id="A0A2V0P1P9"/>
<gene>
    <name evidence="3" type="ORF">Rsub_06128</name>
</gene>
<dbReference type="EMBL" id="BDRX01000044">
    <property type="protein sequence ID" value="GBF93796.1"/>
    <property type="molecule type" value="Genomic_DNA"/>
</dbReference>
<evidence type="ECO:0008006" key="5">
    <source>
        <dbReference type="Google" id="ProtNLM"/>
    </source>
</evidence>
<feature type="signal peptide" evidence="2">
    <location>
        <begin position="1"/>
        <end position="20"/>
    </location>
</feature>
<evidence type="ECO:0000256" key="1">
    <source>
        <dbReference type="SAM" id="MobiDB-lite"/>
    </source>
</evidence>
<comment type="caution">
    <text evidence="3">The sequence shown here is derived from an EMBL/GenBank/DDBJ whole genome shotgun (WGS) entry which is preliminary data.</text>
</comment>
<feature type="chain" id="PRO_5015968094" description="Secreted protein" evidence="2">
    <location>
        <begin position="21"/>
        <end position="381"/>
    </location>
</feature>
<organism evidence="3 4">
    <name type="scientific">Raphidocelis subcapitata</name>
    <dbReference type="NCBI Taxonomy" id="307507"/>
    <lineage>
        <taxon>Eukaryota</taxon>
        <taxon>Viridiplantae</taxon>
        <taxon>Chlorophyta</taxon>
        <taxon>core chlorophytes</taxon>
        <taxon>Chlorophyceae</taxon>
        <taxon>CS clade</taxon>
        <taxon>Sphaeropleales</taxon>
        <taxon>Selenastraceae</taxon>
        <taxon>Raphidocelis</taxon>
    </lineage>
</organism>
<evidence type="ECO:0000313" key="3">
    <source>
        <dbReference type="EMBL" id="GBF93796.1"/>
    </source>
</evidence>
<reference evidence="3 4" key="1">
    <citation type="journal article" date="2018" name="Sci. Rep.">
        <title>Raphidocelis subcapitata (=Pseudokirchneriella subcapitata) provides an insight into genome evolution and environmental adaptations in the Sphaeropleales.</title>
        <authorList>
            <person name="Suzuki S."/>
            <person name="Yamaguchi H."/>
            <person name="Nakajima N."/>
            <person name="Kawachi M."/>
        </authorList>
    </citation>
    <scope>NUCLEOTIDE SEQUENCE [LARGE SCALE GENOMIC DNA]</scope>
    <source>
        <strain evidence="3 4">NIES-35</strain>
    </source>
</reference>
<feature type="region of interest" description="Disordered" evidence="1">
    <location>
        <begin position="27"/>
        <end position="71"/>
    </location>
</feature>
<protein>
    <recommendedName>
        <fullName evidence="5">Secreted protein</fullName>
    </recommendedName>
</protein>
<sequence length="381" mass="38370">MRWTAFLAALLLLSAAAVHAQVAAPATDATDVATTTTDPATTATTTTTDPATTTDGATSTDPFTTATTTPVPTVTTPAVGVLSTTDGLINATQCAWNRGVCGASSAAVLATVGSWTNLTAYAVTYLQLATNEVACNQIATADACTANAACYYNDIGLLSSYTTPKCSAVTTGNEDKLKAAAACSGSLVAIANACSKAATPDACSATNSKCAWTEGVCHHADLPTSLAGSVASALTGLQSKVDAFDASVWGNCDSFKVFQSLLTVCGPQGLSTNLLNEDQCNARAPACTFSITCAPTPVATLQAFGAVANTPLYETAKACRALTSQAACEAPESKRVNVTSAIYTAAKAGTLKTAAQSASLGRSPNLFFAGAFASVLFAALL</sequence>
<name>A0A2V0P1P9_9CHLO</name>
<evidence type="ECO:0000256" key="2">
    <source>
        <dbReference type="SAM" id="SignalP"/>
    </source>
</evidence>
<proteinExistence type="predicted"/>
<dbReference type="InParanoid" id="A0A2V0P1P9"/>
<dbReference type="Proteomes" id="UP000247498">
    <property type="component" value="Unassembled WGS sequence"/>
</dbReference>
<keyword evidence="4" id="KW-1185">Reference proteome</keyword>
<evidence type="ECO:0000313" key="4">
    <source>
        <dbReference type="Proteomes" id="UP000247498"/>
    </source>
</evidence>
<keyword evidence="2" id="KW-0732">Signal</keyword>